<accession>A0A7J7N509</accession>
<keyword evidence="6" id="KW-1185">Reference proteome</keyword>
<dbReference type="OrthoDB" id="1909634at2759"/>
<sequence length="683" mass="77342">MATKHGSTATPVAATEDVIQALMEHLVQPLLPTKAKGKPDLSRQQSVAKQIKFYVRQGNSRARPIDRNERGMPLCSTYVHSCCVFTVIETLLRTPEMFEIGKVFGDLGFDVKMHAVVLLYNYYHRKQFPKLEYLDGESFCKVAVNAKRNLLAFMKDMSTLNIRVMLENQFSITEQQIVDACNICISLDASRVAPRIDEWPVSKIAVLLTDSTEKNCLLLHGSITAGVWSLIEKNLGESNDKSENTNKKRKTANSPLKDAPKANVSSSRALAFSAVKETTDIDQGDLIVLGSHVVYSLSEVKKSTHVYVMKCTRQIKEDVTLVPITEVIDSLQGPLIVKVSGDNEVSSVVEYFHLLPYAEILSDLHSRELLQNISEDVDVDYSSNNKKSPTPEVNRNIDILKKGNATSGRVNVKEKGQSHISGSPNAAFKSQSLAARNPSTSEKKNKVTESIFPTNHVGGKRKCYEPVITNTACKIKKDFLLKIPTLESENQEIQDLQAINDVQRKFDLEKQEIVKSEKEKADKRIQEMETKCDQKLVESKEESRQYLMRVQEEHDSLICSLQKKHDRMESSLMADYNKELEKIRLQGQEELDSKTTLLRKEHDVQMRALRRQYDDKCQKLQEELEFQKPKRYGKRSLETYIIKGDLGIRNEEKINLSLLMKLTGICFKEVTTDLSSGLKVHLV</sequence>
<evidence type="ECO:0000256" key="2">
    <source>
        <dbReference type="SAM" id="MobiDB-lite"/>
    </source>
</evidence>
<dbReference type="PANTHER" id="PTHR33913:SF1">
    <property type="entry name" value="DRBM DOMAIN-CONTAINING PROTEIN"/>
    <property type="match status" value="1"/>
</dbReference>
<evidence type="ECO:0000313" key="5">
    <source>
        <dbReference type="EMBL" id="KAF6162279.1"/>
    </source>
</evidence>
<feature type="region of interest" description="Disordered" evidence="2">
    <location>
        <begin position="415"/>
        <end position="446"/>
    </location>
</feature>
<feature type="compositionally biased region" description="Polar residues" evidence="2">
    <location>
        <begin position="418"/>
        <end position="440"/>
    </location>
</feature>
<dbReference type="Proteomes" id="UP000541444">
    <property type="component" value="Unassembled WGS sequence"/>
</dbReference>
<feature type="domain" description="DUF7915" evidence="4">
    <location>
        <begin position="224"/>
        <end position="367"/>
    </location>
</feature>
<protein>
    <submittedName>
        <fullName evidence="5">Uncharacterized protein</fullName>
    </submittedName>
</protein>
<dbReference type="EMBL" id="JACGCM010001055">
    <property type="protein sequence ID" value="KAF6162279.1"/>
    <property type="molecule type" value="Genomic_DNA"/>
</dbReference>
<keyword evidence="1" id="KW-0175">Coiled coil</keyword>
<dbReference type="Pfam" id="PF25500">
    <property type="entry name" value="DUF7913"/>
    <property type="match status" value="2"/>
</dbReference>
<dbReference type="PANTHER" id="PTHR33913">
    <property type="entry name" value="ALEURONE LAYER MORPHOGENESIS PROTEIN"/>
    <property type="match status" value="1"/>
</dbReference>
<feature type="region of interest" description="Disordered" evidence="2">
    <location>
        <begin position="238"/>
        <end position="262"/>
    </location>
</feature>
<dbReference type="AlphaFoldDB" id="A0A7J7N509"/>
<dbReference type="InterPro" id="IPR057237">
    <property type="entry name" value="DUF7915"/>
</dbReference>
<dbReference type="Pfam" id="PF25502">
    <property type="entry name" value="DUF7915"/>
    <property type="match status" value="1"/>
</dbReference>
<organism evidence="5 6">
    <name type="scientific">Kingdonia uniflora</name>
    <dbReference type="NCBI Taxonomy" id="39325"/>
    <lineage>
        <taxon>Eukaryota</taxon>
        <taxon>Viridiplantae</taxon>
        <taxon>Streptophyta</taxon>
        <taxon>Embryophyta</taxon>
        <taxon>Tracheophyta</taxon>
        <taxon>Spermatophyta</taxon>
        <taxon>Magnoliopsida</taxon>
        <taxon>Ranunculales</taxon>
        <taxon>Circaeasteraceae</taxon>
        <taxon>Kingdonia</taxon>
    </lineage>
</organism>
<feature type="domain" description="DUF7913" evidence="3">
    <location>
        <begin position="12"/>
        <end position="53"/>
    </location>
</feature>
<evidence type="ECO:0000259" key="4">
    <source>
        <dbReference type="Pfam" id="PF25502"/>
    </source>
</evidence>
<name>A0A7J7N509_9MAGN</name>
<comment type="caution">
    <text evidence="5">The sequence shown here is derived from an EMBL/GenBank/DDBJ whole genome shotgun (WGS) entry which is preliminary data.</text>
</comment>
<feature type="domain" description="DUF7913" evidence="3">
    <location>
        <begin position="112"/>
        <end position="188"/>
    </location>
</feature>
<evidence type="ECO:0000259" key="3">
    <source>
        <dbReference type="Pfam" id="PF25500"/>
    </source>
</evidence>
<gene>
    <name evidence="5" type="ORF">GIB67_008408</name>
</gene>
<feature type="coiled-coil region" evidence="1">
    <location>
        <begin position="499"/>
        <end position="538"/>
    </location>
</feature>
<evidence type="ECO:0000256" key="1">
    <source>
        <dbReference type="SAM" id="Coils"/>
    </source>
</evidence>
<reference evidence="5 6" key="1">
    <citation type="journal article" date="2020" name="IScience">
        <title>Genome Sequencing of the Endangered Kingdonia uniflora (Circaeasteraceae, Ranunculales) Reveals Potential Mechanisms of Evolutionary Specialization.</title>
        <authorList>
            <person name="Sun Y."/>
            <person name="Deng T."/>
            <person name="Zhang A."/>
            <person name="Moore M.J."/>
            <person name="Landis J.B."/>
            <person name="Lin N."/>
            <person name="Zhang H."/>
            <person name="Zhang X."/>
            <person name="Huang J."/>
            <person name="Zhang X."/>
            <person name="Sun H."/>
            <person name="Wang H."/>
        </authorList>
    </citation>
    <scope>NUCLEOTIDE SEQUENCE [LARGE SCALE GENOMIC DNA]</scope>
    <source>
        <strain evidence="5">TB1705</strain>
        <tissue evidence="5">Leaf</tissue>
    </source>
</reference>
<evidence type="ECO:0000313" key="6">
    <source>
        <dbReference type="Proteomes" id="UP000541444"/>
    </source>
</evidence>
<proteinExistence type="predicted"/>
<dbReference type="InterPro" id="IPR057235">
    <property type="entry name" value="DUF7913"/>
</dbReference>